<evidence type="ECO:0000313" key="2">
    <source>
        <dbReference type="Proteomes" id="UP000827294"/>
    </source>
</evidence>
<dbReference type="Proteomes" id="UP000827294">
    <property type="component" value="Segment"/>
</dbReference>
<name>A0AAE9BV35_9CAUD</name>
<evidence type="ECO:0000313" key="1">
    <source>
        <dbReference type="EMBL" id="UBF19254.1"/>
    </source>
</evidence>
<reference evidence="1" key="1">
    <citation type="submission" date="2021-05" db="EMBL/GenBank/DDBJ databases">
        <title>Diversity, taxonomy and evolution of archaeal viruses of the class Caudoviricetes.</title>
        <authorList>
            <person name="Liu Y."/>
            <person name="Demina T.A."/>
            <person name="Roux S."/>
            <person name="Aiewsakun P."/>
            <person name="Kazlauskas D."/>
            <person name="Simmonds P."/>
            <person name="Prangishvili D."/>
            <person name="Oksanen H.M."/>
            <person name="Krupovic M."/>
        </authorList>
    </citation>
    <scope>NUCLEOTIDE SEQUENCE</scope>
    <source>
        <strain evidence="1">HRTV-17/5</strain>
    </source>
</reference>
<sequence>MSSTLHDYAKTPAPKTTLVAPIRKSDVVIGHFGEDAHRGRVAAFPRNRHGKGEADQHYFRKFAGYAISEDVLNQVRGMGVKSIFIVERDDSRVIEYDPVAFLDGEVVAYDPEANTIIEGKSRIERNRDGFEDVQHVAPEATAKTTWERSEVKITKQR</sequence>
<dbReference type="EMBL" id="MZ334493">
    <property type="protein sequence ID" value="UBF19254.1"/>
    <property type="molecule type" value="Genomic_DNA"/>
</dbReference>
<organism evidence="1 2">
    <name type="scientific">Halorubrum phage HRTV-17</name>
    <dbReference type="NCBI Taxonomy" id="2877997"/>
    <lineage>
        <taxon>Viruses</taxon>
        <taxon>Duplodnaviria</taxon>
        <taxon>Heunggongvirae</taxon>
        <taxon>Uroviricota</taxon>
        <taxon>Caudoviricetes</taxon>
        <taxon>Thumleimavirales</taxon>
        <taxon>Hafunaviridae</taxon>
        <taxon>Haloferacalesvirus</taxon>
        <taxon>Haloferacalesvirus hv8</taxon>
    </lineage>
</organism>
<accession>A0AAE9BV35</accession>
<proteinExistence type="predicted"/>
<gene>
    <name evidence="1" type="ORF">HRTV-17_gp55</name>
</gene>
<protein>
    <submittedName>
        <fullName evidence="1">Uncharacterized protein</fullName>
    </submittedName>
</protein>